<sequence>MAAFAACLHLCSLIALFDGIMPSTKQYDEKHTASYSGRT</sequence>
<proteinExistence type="predicted"/>
<dbReference type="AlphaFoldDB" id="J3TX39"/>
<dbReference type="STRING" id="1199245.A359_02540"/>
<name>J3TX39_9ENTR</name>
<dbReference type="Proteomes" id="UP000003936">
    <property type="component" value="Chromosome"/>
</dbReference>
<evidence type="ECO:0000313" key="2">
    <source>
        <dbReference type="EMBL" id="AFP84655.1"/>
    </source>
</evidence>
<keyword evidence="3" id="KW-1185">Reference proteome</keyword>
<accession>J3TX39</accession>
<feature type="chain" id="PRO_5003777152" evidence="1">
    <location>
        <begin position="18"/>
        <end position="39"/>
    </location>
</feature>
<reference evidence="2 3" key="1">
    <citation type="journal article" date="2012" name="Mol. Biol. Evol.">
        <title>Genome reduction and co-evolution between the primary and secondary bacterial symbionts of psyllids.</title>
        <authorList>
            <person name="Sloan D.B."/>
            <person name="Moran N.A."/>
        </authorList>
    </citation>
    <scope>NUCLEOTIDE SEQUENCE [LARGE SCALE GENOMIC DNA]</scope>
    <source>
        <strain evidence="2">Ceuc_S</strain>
    </source>
</reference>
<dbReference type="EMBL" id="CP003546">
    <property type="protein sequence ID" value="AFP84655.1"/>
    <property type="molecule type" value="Genomic_DNA"/>
</dbReference>
<dbReference type="HOGENOM" id="CLU_3316780_0_0_6"/>
<evidence type="ECO:0000313" key="3">
    <source>
        <dbReference type="Proteomes" id="UP000003936"/>
    </source>
</evidence>
<organism evidence="2 3">
    <name type="scientific">secondary endosymbiont of Ctenarytaina eucalypti</name>
    <dbReference type="NCBI Taxonomy" id="1199245"/>
    <lineage>
        <taxon>Bacteria</taxon>
        <taxon>Pseudomonadati</taxon>
        <taxon>Pseudomonadota</taxon>
        <taxon>Gammaproteobacteria</taxon>
        <taxon>Enterobacterales</taxon>
        <taxon>Enterobacteriaceae</taxon>
        <taxon>aphid secondary symbionts</taxon>
    </lineage>
</organism>
<evidence type="ECO:0000256" key="1">
    <source>
        <dbReference type="SAM" id="SignalP"/>
    </source>
</evidence>
<dbReference type="KEGG" id="sect:A359_02540"/>
<protein>
    <submittedName>
        <fullName evidence="2">Uncharacterized protein</fullName>
    </submittedName>
</protein>
<feature type="signal peptide" evidence="1">
    <location>
        <begin position="1"/>
        <end position="17"/>
    </location>
</feature>
<gene>
    <name evidence="2" type="ORF">A359_02540</name>
</gene>
<keyword evidence="1" id="KW-0732">Signal</keyword>